<dbReference type="SUPFAM" id="SSF52540">
    <property type="entry name" value="P-loop containing nucleoside triphosphate hydrolases"/>
    <property type="match status" value="2"/>
</dbReference>
<evidence type="ECO:0000313" key="13">
    <source>
        <dbReference type="Proteomes" id="UP000076079"/>
    </source>
</evidence>
<evidence type="ECO:0000256" key="10">
    <source>
        <dbReference type="SAM" id="MobiDB-lite"/>
    </source>
</evidence>
<dbReference type="OrthoDB" id="9806954at2"/>
<evidence type="ECO:0000256" key="1">
    <source>
        <dbReference type="ARBA" id="ARBA00003618"/>
    </source>
</evidence>
<dbReference type="PANTHER" id="PTHR11059">
    <property type="entry name" value="DNA REPAIR PROTEIN RECN"/>
    <property type="match status" value="1"/>
</dbReference>
<evidence type="ECO:0000256" key="9">
    <source>
        <dbReference type="PIRNR" id="PIRNR003128"/>
    </source>
</evidence>
<dbReference type="Proteomes" id="UP000076079">
    <property type="component" value="Chromosome"/>
</dbReference>
<organism evidence="12 13">
    <name type="scientific">Luteitalea pratensis</name>
    <dbReference type="NCBI Taxonomy" id="1855912"/>
    <lineage>
        <taxon>Bacteria</taxon>
        <taxon>Pseudomonadati</taxon>
        <taxon>Acidobacteriota</taxon>
        <taxon>Vicinamibacteria</taxon>
        <taxon>Vicinamibacterales</taxon>
        <taxon>Vicinamibacteraceae</taxon>
        <taxon>Luteitalea</taxon>
    </lineage>
</organism>
<feature type="region of interest" description="Disordered" evidence="10">
    <location>
        <begin position="538"/>
        <end position="577"/>
    </location>
</feature>
<keyword evidence="4" id="KW-0547">Nucleotide-binding</keyword>
<dbReference type="GO" id="GO:0006310">
    <property type="term" value="P:DNA recombination"/>
    <property type="evidence" value="ECO:0007669"/>
    <property type="project" value="InterPro"/>
</dbReference>
<dbReference type="InterPro" id="IPR003593">
    <property type="entry name" value="AAA+_ATPase"/>
</dbReference>
<dbReference type="GO" id="GO:0043590">
    <property type="term" value="C:bacterial nucleoid"/>
    <property type="evidence" value="ECO:0007669"/>
    <property type="project" value="TreeGrafter"/>
</dbReference>
<dbReference type="PIRSF" id="PIRSF003128">
    <property type="entry name" value="RecN"/>
    <property type="match status" value="1"/>
</dbReference>
<dbReference type="PATRIC" id="fig|1813736.3.peg.3720"/>
<dbReference type="GO" id="GO:0006281">
    <property type="term" value="P:DNA repair"/>
    <property type="evidence" value="ECO:0007669"/>
    <property type="project" value="UniProtKB-KW"/>
</dbReference>
<dbReference type="RefSeq" id="WP_110171935.1">
    <property type="nucleotide sequence ID" value="NZ_CP015136.1"/>
</dbReference>
<keyword evidence="5 9" id="KW-0227">DNA damage</keyword>
<evidence type="ECO:0000256" key="6">
    <source>
        <dbReference type="ARBA" id="ARBA00022840"/>
    </source>
</evidence>
<evidence type="ECO:0000256" key="5">
    <source>
        <dbReference type="ARBA" id="ARBA00022763"/>
    </source>
</evidence>
<protein>
    <recommendedName>
        <fullName evidence="3 9">DNA repair protein RecN</fullName>
    </recommendedName>
    <alternativeName>
        <fullName evidence="8 9">Recombination protein N</fullName>
    </alternativeName>
</protein>
<dbReference type="AlphaFoldDB" id="A0A143PPD1"/>
<comment type="function">
    <text evidence="1 9">May be involved in recombinational repair of damaged DNA.</text>
</comment>
<reference evidence="13" key="2">
    <citation type="submission" date="2016-04" db="EMBL/GenBank/DDBJ databases">
        <title>First Complete Genome Sequence of a Subdivision 6 Acidobacterium.</title>
        <authorList>
            <person name="Huang S."/>
            <person name="Vieira S."/>
            <person name="Bunk B."/>
            <person name="Riedel T."/>
            <person name="Sproeer C."/>
            <person name="Overmann J."/>
        </authorList>
    </citation>
    <scope>NUCLEOTIDE SEQUENCE [LARGE SCALE GENOMIC DNA]</scope>
    <source>
        <strain evidence="13">DSM 100886 HEG_-6_39</strain>
    </source>
</reference>
<dbReference type="InterPro" id="IPR003395">
    <property type="entry name" value="RecF/RecN/SMC_N"/>
</dbReference>
<dbReference type="SMART" id="SM00382">
    <property type="entry name" value="AAA"/>
    <property type="match status" value="1"/>
</dbReference>
<name>A0A143PPD1_LUTPR</name>
<dbReference type="GO" id="GO:0005524">
    <property type="term" value="F:ATP binding"/>
    <property type="evidence" value="ECO:0007669"/>
    <property type="project" value="UniProtKB-KW"/>
</dbReference>
<keyword evidence="7 9" id="KW-0234">DNA repair</keyword>
<evidence type="ECO:0000259" key="11">
    <source>
        <dbReference type="SMART" id="SM00382"/>
    </source>
</evidence>
<feature type="compositionally biased region" description="Basic residues" evidence="10">
    <location>
        <begin position="568"/>
        <end position="577"/>
    </location>
</feature>
<evidence type="ECO:0000256" key="2">
    <source>
        <dbReference type="ARBA" id="ARBA00009441"/>
    </source>
</evidence>
<reference evidence="12 13" key="1">
    <citation type="journal article" date="2016" name="Genome Announc.">
        <title>First Complete Genome Sequence of a Subdivision 6 Acidobacterium Strain.</title>
        <authorList>
            <person name="Huang S."/>
            <person name="Vieira S."/>
            <person name="Bunk B."/>
            <person name="Riedel T."/>
            <person name="Sproer C."/>
            <person name="Overmann J."/>
        </authorList>
    </citation>
    <scope>NUCLEOTIDE SEQUENCE [LARGE SCALE GENOMIC DNA]</scope>
    <source>
        <strain evidence="13">DSM 100886 HEG_-6_39</strain>
    </source>
</reference>
<feature type="compositionally biased region" description="Basic and acidic residues" evidence="10">
    <location>
        <begin position="540"/>
        <end position="567"/>
    </location>
</feature>
<dbReference type="PANTHER" id="PTHR11059:SF0">
    <property type="entry name" value="DNA REPAIR PROTEIN RECN"/>
    <property type="match status" value="1"/>
</dbReference>
<keyword evidence="13" id="KW-1185">Reference proteome</keyword>
<dbReference type="InterPro" id="IPR027417">
    <property type="entry name" value="P-loop_NTPase"/>
</dbReference>
<sequence length="577" mass="61515">MIRFISIRQLAVIEALDLSLEGGLTVLTGETGAGKSVLVEGIGLLLGGRASADMVRTGATAATVQAIIAAPDGTDVIVRREVSSEGRSRAFIDDVLVTAGTMRERVSAWVDLHGQHEHQTLQLPDTHLDLLDRVAGLTPARAEVESAHAAWVSARDALAATQMDARERAARIDLLSFQLGEIDKVQPLEDEDEQLAATRQVLANADRLQRLGQEAYQALYEDEHAALQTLSVVWKRLDELAHVDASVQPYAALREGLKAQLDDLAFFLRHYVSSIDASPERLQEVEDRLASLERLKRKYGPTLAAVRLHQQALAEQLAALQQPEGQLSALQATADASAEAYLTTARRLSAARRAAAGPFAGRLQQELADLSMPHAEVSFRFLEAGGEGEWSASGIDRAELLLSANPGETPRPLARVASGGELSRVMLAVKVLDAPEASGRTLIFDEVDAGIGGRVADSVGARLRALSGHAQVLCVTHLPQVAAHADEHIHISKRVAAGRTLTSAAPLRHEARVEELARMMAGDTSAALLDGARALLQAKAKGESRQGESEAVAKGESESAGRDDGRKGKGRGAKVSG</sequence>
<feature type="domain" description="AAA+ ATPase" evidence="11">
    <location>
        <begin position="21"/>
        <end position="501"/>
    </location>
</feature>
<dbReference type="FunFam" id="3.40.50.300:FF:000356">
    <property type="entry name" value="DNA repair protein RecN"/>
    <property type="match status" value="1"/>
</dbReference>
<comment type="similarity">
    <text evidence="2 9">Belongs to the RecN family.</text>
</comment>
<dbReference type="EMBL" id="CP015136">
    <property type="protein sequence ID" value="AMY10281.1"/>
    <property type="molecule type" value="Genomic_DNA"/>
</dbReference>
<proteinExistence type="inferred from homology"/>
<dbReference type="GO" id="GO:0009432">
    <property type="term" value="P:SOS response"/>
    <property type="evidence" value="ECO:0007669"/>
    <property type="project" value="TreeGrafter"/>
</dbReference>
<dbReference type="Gene3D" id="3.40.50.300">
    <property type="entry name" value="P-loop containing nucleotide triphosphate hydrolases"/>
    <property type="match status" value="2"/>
</dbReference>
<dbReference type="InterPro" id="IPR004604">
    <property type="entry name" value="DNA_recomb/repair_RecN"/>
</dbReference>
<evidence type="ECO:0000256" key="7">
    <source>
        <dbReference type="ARBA" id="ARBA00023204"/>
    </source>
</evidence>
<dbReference type="NCBIfam" id="TIGR00634">
    <property type="entry name" value="recN"/>
    <property type="match status" value="1"/>
</dbReference>
<accession>A0A143PPD1</accession>
<evidence type="ECO:0000256" key="4">
    <source>
        <dbReference type="ARBA" id="ARBA00022741"/>
    </source>
</evidence>
<dbReference type="STRING" id="1855912.LuPra_03511"/>
<evidence type="ECO:0000256" key="3">
    <source>
        <dbReference type="ARBA" id="ARBA00021315"/>
    </source>
</evidence>
<keyword evidence="6" id="KW-0067">ATP-binding</keyword>
<evidence type="ECO:0000256" key="8">
    <source>
        <dbReference type="ARBA" id="ARBA00033408"/>
    </source>
</evidence>
<dbReference type="Pfam" id="PF02463">
    <property type="entry name" value="SMC_N"/>
    <property type="match status" value="1"/>
</dbReference>
<dbReference type="KEGG" id="abac:LuPra_03511"/>
<gene>
    <name evidence="12" type="primary">recN</name>
    <name evidence="12" type="ORF">LuPra_03511</name>
</gene>
<dbReference type="CDD" id="cd03241">
    <property type="entry name" value="ABC_RecN"/>
    <property type="match status" value="2"/>
</dbReference>
<evidence type="ECO:0000313" key="12">
    <source>
        <dbReference type="EMBL" id="AMY10281.1"/>
    </source>
</evidence>